<keyword evidence="1" id="KW-0812">Transmembrane</keyword>
<evidence type="ECO:0008006" key="4">
    <source>
        <dbReference type="Google" id="ProtNLM"/>
    </source>
</evidence>
<keyword evidence="3" id="KW-1185">Reference proteome</keyword>
<name>A0A0C2HM39_9BACT</name>
<dbReference type="EMBL" id="JWJD01000001">
    <property type="protein sequence ID" value="KIH78126.1"/>
    <property type="molecule type" value="Genomic_DNA"/>
</dbReference>
<dbReference type="InterPro" id="IPR021296">
    <property type="entry name" value="DUF2868"/>
</dbReference>
<reference evidence="2 3" key="1">
    <citation type="submission" date="2014-12" db="EMBL/GenBank/DDBJ databases">
        <title>Genomes of Geoalkalibacter ferrihydriticus and Geoalkalibacter subterraneus, two haloalkaliphilic metal-reducing members of the Geobacteraceae.</title>
        <authorList>
            <person name="Badalamenti J.P."/>
            <person name="Torres C.I."/>
            <person name="Krajmalnik-Brown R."/>
            <person name="Bond D.R."/>
        </authorList>
    </citation>
    <scope>NUCLEOTIDE SEQUENCE [LARGE SCALE GENOMIC DNA]</scope>
    <source>
        <strain evidence="2 3">DSM 17813</strain>
    </source>
</reference>
<dbReference type="RefSeq" id="WP_040096960.1">
    <property type="nucleotide sequence ID" value="NZ_JWJD01000001.1"/>
</dbReference>
<feature type="transmembrane region" description="Helical" evidence="1">
    <location>
        <begin position="297"/>
        <end position="324"/>
    </location>
</feature>
<feature type="transmembrane region" description="Helical" evidence="1">
    <location>
        <begin position="203"/>
        <end position="226"/>
    </location>
</feature>
<dbReference type="Pfam" id="PF11067">
    <property type="entry name" value="DUF2868"/>
    <property type="match status" value="1"/>
</dbReference>
<gene>
    <name evidence="2" type="ORF">GFER_06025</name>
</gene>
<protein>
    <recommendedName>
        <fullName evidence="4">DUF2868 domain-containing protein</fullName>
    </recommendedName>
</protein>
<keyword evidence="1" id="KW-0472">Membrane</keyword>
<sequence length="517" mass="57103">MSKNASPDWTVADLVDLEYLLLQDGETDAATLARRDRALYRAHLSAEEDRRRLLRRWVELRREALRKSGAAPLPGEVVALILRPLRLLLFFLGGLFGAGLAWGVLSYAGDRPINLFAALGLLVGLPFAASLVSVLLPAVRLFRRGTPAGRLGFWLTGALLARVARRAYAFLGGRGASQGRMAMAQGWGVLRGRGGLYVGAMGWLAYGLMQLAAVGFSLGVLAAVFLRGWIADLAFSWQTTARLSAEQVHGFAVALARPWSTFLDPPLSHPTLEQVAGSRVFLKEGLQQLVSTDLQSWWYFLLWAILLYAVVPRLMLLGASWWGARHARRRLSFRDARCEALVRRMQHPQVQLGRENAGEAQQASVCDFPPEEAHTGFAALRVLVPVELRQRPAAERLETEVREEFGAEVQSLAEVDLDEEQDAAILDTLGETDEKVAVLLILEGWQPCIVATLEYLKALRRTLGPGRLLVIGLVGRETPGRWGSSTPEHEFDIWRQRLAALGDPWLLVHNWGGVSHG</sequence>
<evidence type="ECO:0000256" key="1">
    <source>
        <dbReference type="SAM" id="Phobius"/>
    </source>
</evidence>
<dbReference type="AlphaFoldDB" id="A0A0C2HM39"/>
<organism evidence="2 3">
    <name type="scientific">Geoalkalibacter ferrihydriticus DSM 17813</name>
    <dbReference type="NCBI Taxonomy" id="1121915"/>
    <lineage>
        <taxon>Bacteria</taxon>
        <taxon>Pseudomonadati</taxon>
        <taxon>Thermodesulfobacteriota</taxon>
        <taxon>Desulfuromonadia</taxon>
        <taxon>Desulfuromonadales</taxon>
        <taxon>Geoalkalibacteraceae</taxon>
        <taxon>Geoalkalibacter</taxon>
    </lineage>
</organism>
<dbReference type="Proteomes" id="UP000035068">
    <property type="component" value="Unassembled WGS sequence"/>
</dbReference>
<accession>A0A0C2HM39</accession>
<feature type="transmembrane region" description="Helical" evidence="1">
    <location>
        <begin position="115"/>
        <end position="136"/>
    </location>
</feature>
<comment type="caution">
    <text evidence="2">The sequence shown here is derived from an EMBL/GenBank/DDBJ whole genome shotgun (WGS) entry which is preliminary data.</text>
</comment>
<proteinExistence type="predicted"/>
<keyword evidence="1" id="KW-1133">Transmembrane helix</keyword>
<feature type="transmembrane region" description="Helical" evidence="1">
    <location>
        <begin position="87"/>
        <end position="109"/>
    </location>
</feature>
<evidence type="ECO:0000313" key="2">
    <source>
        <dbReference type="EMBL" id="KIH78126.1"/>
    </source>
</evidence>
<evidence type="ECO:0000313" key="3">
    <source>
        <dbReference type="Proteomes" id="UP000035068"/>
    </source>
</evidence>